<evidence type="ECO:0000313" key="6">
    <source>
        <dbReference type="Proteomes" id="UP000006253"/>
    </source>
</evidence>
<dbReference type="PROSITE" id="PS51161">
    <property type="entry name" value="ATP_CONE"/>
    <property type="match status" value="1"/>
</dbReference>
<keyword evidence="1 3" id="KW-0547">Nucleotide-binding</keyword>
<protein>
    <recommendedName>
        <fullName evidence="4">ATP-cone domain-containing protein</fullName>
    </recommendedName>
</protein>
<reference evidence="5 6" key="1">
    <citation type="submission" date="2012-10" db="EMBL/GenBank/DDBJ databases">
        <authorList>
            <person name="Harkins D.M."/>
            <person name="Durkin A.S."/>
            <person name="Brinkac L.M."/>
            <person name="Selengut J.D."/>
            <person name="Sanka R."/>
            <person name="DePew J."/>
            <person name="Purushe J."/>
            <person name="Peacock S.J."/>
            <person name="Thaipadungpanit J."/>
            <person name="Wuthiekanun V.W."/>
            <person name="Day N.P."/>
            <person name="Vinetz J.M."/>
            <person name="Sutton G.G."/>
            <person name="Nelson W.C."/>
            <person name="Fouts D.E."/>
        </authorList>
    </citation>
    <scope>NUCLEOTIDE SEQUENCE [LARGE SCALE GENOMIC DNA]</scope>
    <source>
        <strain evidence="5 6">H1</strain>
    </source>
</reference>
<evidence type="ECO:0000256" key="2">
    <source>
        <dbReference type="ARBA" id="ARBA00022840"/>
    </source>
</evidence>
<dbReference type="AlphaFoldDB" id="A0A0E2B8E6"/>
<feature type="domain" description="ATP-cone" evidence="4">
    <location>
        <begin position="55"/>
        <end position="142"/>
    </location>
</feature>
<name>A0A0E2B8E6_9LEPT</name>
<evidence type="ECO:0000313" key="5">
    <source>
        <dbReference type="EMBL" id="EKO17163.1"/>
    </source>
</evidence>
<dbReference type="NCBIfam" id="NF047433">
    <property type="entry name" value="Lepto_7_Nterm"/>
    <property type="match status" value="1"/>
</dbReference>
<dbReference type="EMBL" id="AHMY02000012">
    <property type="protein sequence ID" value="EKO17163.1"/>
    <property type="molecule type" value="Genomic_DNA"/>
</dbReference>
<evidence type="ECO:0000256" key="3">
    <source>
        <dbReference type="PROSITE-ProRule" id="PRU00492"/>
    </source>
</evidence>
<dbReference type="GO" id="GO:0005524">
    <property type="term" value="F:ATP binding"/>
    <property type="evidence" value="ECO:0007669"/>
    <property type="project" value="UniProtKB-UniRule"/>
</dbReference>
<keyword evidence="2 3" id="KW-0067">ATP-binding</keyword>
<dbReference type="Proteomes" id="UP000006253">
    <property type="component" value="Unassembled WGS sequence"/>
</dbReference>
<sequence>MKSFTHSLQNVIQYKVSLLVLVLVLLLPRLIFGETILFKSGERAYGTVIDQDPETVTIIRDGKRIKLGKFKILKIIFKEIKDEQEIAKIIEIEKKKLNKEGKKSDKEEQLDTIYLEQMIKENSYKIVQKRLALLEKYLEERDGDWESYITAKRNPWEPVWKSAILPGWGHNTMRQNGWGVSYSTLFFVSLFSYFGLDAAEKDRAKAYDKKIEKIIGQQFTTDLLLGSNTSTVISPELNLVFEFNTLRNLNSLNSIRSDEGDYKKAKHTAAGVAIGIYLIQLTHSYFTGKTWAQNNIIQTPTGENVSEGFGVRGNPLVSKEIAGGVKSIDVGGQMLYTIFF</sequence>
<proteinExistence type="predicted"/>
<evidence type="ECO:0000256" key="1">
    <source>
        <dbReference type="ARBA" id="ARBA00022741"/>
    </source>
</evidence>
<dbReference type="RefSeq" id="WP_004764410.1">
    <property type="nucleotide sequence ID" value="NZ_AHMY02000012.1"/>
</dbReference>
<comment type="caution">
    <text evidence="5">The sequence shown here is derived from an EMBL/GenBank/DDBJ whole genome shotgun (WGS) entry which is preliminary data.</text>
</comment>
<dbReference type="InterPro" id="IPR005144">
    <property type="entry name" value="ATP-cone_dom"/>
</dbReference>
<evidence type="ECO:0000259" key="4">
    <source>
        <dbReference type="PROSITE" id="PS51161"/>
    </source>
</evidence>
<gene>
    <name evidence="5" type="ORF">LEP1GSC081_3506</name>
</gene>
<accession>A0A0E2B8E6</accession>
<organism evidence="5 6">
    <name type="scientific">Leptospira kirschneri str. H1</name>
    <dbReference type="NCBI Taxonomy" id="1049966"/>
    <lineage>
        <taxon>Bacteria</taxon>
        <taxon>Pseudomonadati</taxon>
        <taxon>Spirochaetota</taxon>
        <taxon>Spirochaetia</taxon>
        <taxon>Leptospirales</taxon>
        <taxon>Leptospiraceae</taxon>
        <taxon>Leptospira</taxon>
    </lineage>
</organism>